<keyword evidence="3" id="KW-1185">Reference proteome</keyword>
<name>A0ABU6VH81_9FABA</name>
<feature type="compositionally biased region" description="Polar residues" evidence="1">
    <location>
        <begin position="144"/>
        <end position="166"/>
    </location>
</feature>
<proteinExistence type="predicted"/>
<evidence type="ECO:0000256" key="1">
    <source>
        <dbReference type="SAM" id="MobiDB-lite"/>
    </source>
</evidence>
<organism evidence="2 3">
    <name type="scientific">Stylosanthes scabra</name>
    <dbReference type="NCBI Taxonomy" id="79078"/>
    <lineage>
        <taxon>Eukaryota</taxon>
        <taxon>Viridiplantae</taxon>
        <taxon>Streptophyta</taxon>
        <taxon>Embryophyta</taxon>
        <taxon>Tracheophyta</taxon>
        <taxon>Spermatophyta</taxon>
        <taxon>Magnoliopsida</taxon>
        <taxon>eudicotyledons</taxon>
        <taxon>Gunneridae</taxon>
        <taxon>Pentapetalae</taxon>
        <taxon>rosids</taxon>
        <taxon>fabids</taxon>
        <taxon>Fabales</taxon>
        <taxon>Fabaceae</taxon>
        <taxon>Papilionoideae</taxon>
        <taxon>50 kb inversion clade</taxon>
        <taxon>dalbergioids sensu lato</taxon>
        <taxon>Dalbergieae</taxon>
        <taxon>Pterocarpus clade</taxon>
        <taxon>Stylosanthes</taxon>
    </lineage>
</organism>
<comment type="caution">
    <text evidence="2">The sequence shown here is derived from an EMBL/GenBank/DDBJ whole genome shotgun (WGS) entry which is preliminary data.</text>
</comment>
<reference evidence="2 3" key="1">
    <citation type="journal article" date="2023" name="Plants (Basel)">
        <title>Bridging the Gap: Combining Genomics and Transcriptomics Approaches to Understand Stylosanthes scabra, an Orphan Legume from the Brazilian Caatinga.</title>
        <authorList>
            <person name="Ferreira-Neto J.R.C."/>
            <person name="da Silva M.D."/>
            <person name="Binneck E."/>
            <person name="de Melo N.F."/>
            <person name="da Silva R.H."/>
            <person name="de Melo A.L.T.M."/>
            <person name="Pandolfi V."/>
            <person name="Bustamante F.O."/>
            <person name="Brasileiro-Vidal A.C."/>
            <person name="Benko-Iseppon A.M."/>
        </authorList>
    </citation>
    <scope>NUCLEOTIDE SEQUENCE [LARGE SCALE GENOMIC DNA]</scope>
    <source>
        <tissue evidence="2">Leaves</tissue>
    </source>
</reference>
<sequence>MHHVDRVMRQLGADQPILGDPVNVDAFLMTTGRGEDVWWPTHPTTRAWYESWMRHATDPVIIQIVPEPDFRGNREYFDWWDRACKSRFLSDDDLLHDPRVLALPPDIHPTPSQPPPDIPLSLDLPAPKHRRGGRAGDTGGPVRRTQTTQGEASTSHAAPSTSQAGASRQRKTVHRERYDDESEEERLVDQFESFSDSPVRHLPSHPPPPPWPADQQTQPEVVHELAEATWEELTSVRLDEVWDVTRTSASATHNIAQGFRQRADHARGSGGVDATHPSMQFHTPARHPHLQHFPSTSSTLTTRMISLARATHLSLRLDTNTTHSLSLNYIALHLHINSITLPRPSDATPFPITAARHSGCCSAIATCTAPAYSPASVFRIVRINKFDPRLVVRADTYSNSVGVNDFVF</sequence>
<accession>A0ABU6VH81</accession>
<dbReference type="Proteomes" id="UP001341840">
    <property type="component" value="Unassembled WGS sequence"/>
</dbReference>
<evidence type="ECO:0000313" key="3">
    <source>
        <dbReference type="Proteomes" id="UP001341840"/>
    </source>
</evidence>
<feature type="compositionally biased region" description="Pro residues" evidence="1">
    <location>
        <begin position="106"/>
        <end position="118"/>
    </location>
</feature>
<evidence type="ECO:0000313" key="2">
    <source>
        <dbReference type="EMBL" id="MED6172611.1"/>
    </source>
</evidence>
<feature type="region of interest" description="Disordered" evidence="1">
    <location>
        <begin position="105"/>
        <end position="216"/>
    </location>
</feature>
<protein>
    <submittedName>
        <fullName evidence="2">Uncharacterized protein</fullName>
    </submittedName>
</protein>
<dbReference type="EMBL" id="JASCZI010151402">
    <property type="protein sequence ID" value="MED6172611.1"/>
    <property type="molecule type" value="Genomic_DNA"/>
</dbReference>
<gene>
    <name evidence="2" type="ORF">PIB30_051647</name>
</gene>